<evidence type="ECO:0000313" key="1">
    <source>
        <dbReference type="EMBL" id="KYC39994.1"/>
    </source>
</evidence>
<name>A0A139X5N6_9CYAN</name>
<dbReference type="STRING" id="128403.WA1_28975"/>
<reference evidence="1 2" key="1">
    <citation type="journal article" date="2013" name="Genome Biol. Evol.">
        <title>Genomes of Stigonematalean cyanobacteria (subsection V) and the evolution of oxygenic photosynthesis from prokaryotes to plastids.</title>
        <authorList>
            <person name="Dagan T."/>
            <person name="Roettger M."/>
            <person name="Stucken K."/>
            <person name="Landan G."/>
            <person name="Koch R."/>
            <person name="Major P."/>
            <person name="Gould S.B."/>
            <person name="Goremykin V.V."/>
            <person name="Rippka R."/>
            <person name="Tandeau de Marsac N."/>
            <person name="Gugger M."/>
            <person name="Lockhart P.J."/>
            <person name="Allen J.F."/>
            <person name="Brune I."/>
            <person name="Maus I."/>
            <person name="Puhler A."/>
            <person name="Martin W.F."/>
        </authorList>
    </citation>
    <scope>NUCLEOTIDE SEQUENCE [LARGE SCALE GENOMIC DNA]</scope>
    <source>
        <strain evidence="1 2">PCC 7110</strain>
    </source>
</reference>
<protein>
    <submittedName>
        <fullName evidence="1">Uncharacterized protein</fullName>
    </submittedName>
</protein>
<proteinExistence type="predicted"/>
<accession>A0A139X5N6</accession>
<keyword evidence="2" id="KW-1185">Reference proteome</keyword>
<comment type="caution">
    <text evidence="1">The sequence shown here is derived from an EMBL/GenBank/DDBJ whole genome shotgun (WGS) entry which is preliminary data.</text>
</comment>
<dbReference type="AlphaFoldDB" id="A0A139X5N6"/>
<evidence type="ECO:0000313" key="2">
    <source>
        <dbReference type="Proteomes" id="UP000076925"/>
    </source>
</evidence>
<dbReference type="Proteomes" id="UP000076925">
    <property type="component" value="Unassembled WGS sequence"/>
</dbReference>
<organism evidence="1 2">
    <name type="scientific">Scytonema hofmannii PCC 7110</name>
    <dbReference type="NCBI Taxonomy" id="128403"/>
    <lineage>
        <taxon>Bacteria</taxon>
        <taxon>Bacillati</taxon>
        <taxon>Cyanobacteriota</taxon>
        <taxon>Cyanophyceae</taxon>
        <taxon>Nostocales</taxon>
        <taxon>Scytonemataceae</taxon>
        <taxon>Scytonema</taxon>
    </lineage>
</organism>
<sequence length="62" mass="7211">MHIKLPLDEFKANFESIARINQDFVMTQQHSLAIWNIFAYLETLATTNELIEFSLLLNKGDI</sequence>
<dbReference type="EMBL" id="ANNX02000031">
    <property type="protein sequence ID" value="KYC39994.1"/>
    <property type="molecule type" value="Genomic_DNA"/>
</dbReference>
<gene>
    <name evidence="1" type="ORF">WA1_28975</name>
</gene>